<organism evidence="2 3">
    <name type="scientific">Salix purpurea</name>
    <name type="common">Purple osier willow</name>
    <dbReference type="NCBI Taxonomy" id="77065"/>
    <lineage>
        <taxon>Eukaryota</taxon>
        <taxon>Viridiplantae</taxon>
        <taxon>Streptophyta</taxon>
        <taxon>Embryophyta</taxon>
        <taxon>Tracheophyta</taxon>
        <taxon>Spermatophyta</taxon>
        <taxon>Magnoliopsida</taxon>
        <taxon>eudicotyledons</taxon>
        <taxon>Gunneridae</taxon>
        <taxon>Pentapetalae</taxon>
        <taxon>rosids</taxon>
        <taxon>fabids</taxon>
        <taxon>Malpighiales</taxon>
        <taxon>Salicaceae</taxon>
        <taxon>Saliceae</taxon>
        <taxon>Salix</taxon>
    </lineage>
</organism>
<dbReference type="Proteomes" id="UP001151532">
    <property type="component" value="Chromosome 2"/>
</dbReference>
<protein>
    <submittedName>
        <fullName evidence="2">ALPHA/BETA-HYDROLASES SUPERFAMILY PROTEIN</fullName>
    </submittedName>
</protein>
<feature type="chain" id="PRO_5040296289" evidence="1">
    <location>
        <begin position="26"/>
        <end position="87"/>
    </location>
</feature>
<keyword evidence="1" id="KW-0732">Signal</keyword>
<accession>A0A9Q0PB22</accession>
<gene>
    <name evidence="2" type="ORF">OIU79_015108</name>
</gene>
<feature type="signal peptide" evidence="1">
    <location>
        <begin position="1"/>
        <end position="25"/>
    </location>
</feature>
<evidence type="ECO:0000256" key="1">
    <source>
        <dbReference type="SAM" id="SignalP"/>
    </source>
</evidence>
<reference evidence="2" key="1">
    <citation type="submission" date="2022-11" db="EMBL/GenBank/DDBJ databases">
        <authorList>
            <person name="Hyden B.L."/>
            <person name="Feng K."/>
            <person name="Yates T."/>
            <person name="Jawdy S."/>
            <person name="Smart L.B."/>
            <person name="Muchero W."/>
        </authorList>
    </citation>
    <scope>NUCLEOTIDE SEQUENCE</scope>
    <source>
        <tissue evidence="2">Shoot tip</tissue>
    </source>
</reference>
<reference evidence="2" key="2">
    <citation type="journal article" date="2023" name="Int. J. Mol. Sci.">
        <title>De Novo Assembly and Annotation of 11 Diverse Shrub Willow (Salix) Genomes Reveals Novel Gene Organization in Sex-Linked Regions.</title>
        <authorList>
            <person name="Hyden B."/>
            <person name="Feng K."/>
            <person name="Yates T.B."/>
            <person name="Jawdy S."/>
            <person name="Cereghino C."/>
            <person name="Smart L.B."/>
            <person name="Muchero W."/>
        </authorList>
    </citation>
    <scope>NUCLEOTIDE SEQUENCE</scope>
    <source>
        <tissue evidence="2">Shoot tip</tissue>
    </source>
</reference>
<name>A0A9Q0PB22_SALPP</name>
<evidence type="ECO:0000313" key="2">
    <source>
        <dbReference type="EMBL" id="KAJ6684955.1"/>
    </source>
</evidence>
<proteinExistence type="predicted"/>
<evidence type="ECO:0000313" key="3">
    <source>
        <dbReference type="Proteomes" id="UP001151532"/>
    </source>
</evidence>
<dbReference type="OrthoDB" id="438440at2759"/>
<keyword evidence="3" id="KW-1185">Reference proteome</keyword>
<sequence>MPVHCRRSCLLLLCVYYLKTDITTATETSSGRDMEFFTLWRRRSGEHFQRTVLSSKIIFDHKCDCHYYALRDVLKGLPGTNNECIFR</sequence>
<dbReference type="EMBL" id="JAPFFK010000019">
    <property type="protein sequence ID" value="KAJ6684955.1"/>
    <property type="molecule type" value="Genomic_DNA"/>
</dbReference>
<comment type="caution">
    <text evidence="2">The sequence shown here is derived from an EMBL/GenBank/DDBJ whole genome shotgun (WGS) entry which is preliminary data.</text>
</comment>
<dbReference type="PANTHER" id="PTHR47418">
    <property type="entry name" value="ALPHA/BETA-HYDROLASES SUPERFAMILY PROTEIN"/>
    <property type="match status" value="1"/>
</dbReference>
<dbReference type="AlphaFoldDB" id="A0A9Q0PB22"/>